<accession>A0A6S6PN80</accession>
<dbReference type="EMBL" id="AP023326">
    <property type="protein sequence ID" value="BCI68793.1"/>
    <property type="molecule type" value="Genomic_DNA"/>
</dbReference>
<dbReference type="Proteomes" id="UP000515220">
    <property type="component" value="Chromosome"/>
</dbReference>
<reference evidence="1 2" key="1">
    <citation type="submission" date="2020-07" db="EMBL/GenBank/DDBJ databases">
        <title>Complete Genome Sequence of an acetic acid bacterium, Acetobacter aceti JCM20276.</title>
        <authorList>
            <person name="Hirose Y."/>
            <person name="Mihara H."/>
        </authorList>
    </citation>
    <scope>NUCLEOTIDE SEQUENCE [LARGE SCALE GENOMIC DNA]</scope>
    <source>
        <strain evidence="1 2">JCM20276</strain>
    </source>
</reference>
<name>A0A6S6PN80_ACEAC</name>
<proteinExistence type="predicted"/>
<evidence type="ECO:0000313" key="2">
    <source>
        <dbReference type="Proteomes" id="UP000515220"/>
    </source>
</evidence>
<dbReference type="SUPFAM" id="SSF56059">
    <property type="entry name" value="Glutathione synthetase ATP-binding domain-like"/>
    <property type="match status" value="1"/>
</dbReference>
<dbReference type="AlphaFoldDB" id="A0A6S6PN80"/>
<organism evidence="1 2">
    <name type="scientific">Acetobacter aceti</name>
    <dbReference type="NCBI Taxonomy" id="435"/>
    <lineage>
        <taxon>Bacteria</taxon>
        <taxon>Pseudomonadati</taxon>
        <taxon>Pseudomonadota</taxon>
        <taxon>Alphaproteobacteria</taxon>
        <taxon>Acetobacterales</taxon>
        <taxon>Acetobacteraceae</taxon>
        <taxon>Acetobacter</taxon>
        <taxon>Acetobacter subgen. Acetobacter</taxon>
    </lineage>
</organism>
<dbReference type="Gene3D" id="3.30.470.20">
    <property type="entry name" value="ATP-grasp fold, B domain"/>
    <property type="match status" value="1"/>
</dbReference>
<gene>
    <name evidence="1" type="ORF">AAJCM20276_34170</name>
</gene>
<sequence length="375" mass="41316">MVDYVVAGASSIEDIPCFLDVTRQAGMAILLVENKAMWQHIPTHHRKWVICSDEIPRTGAPMIPLNEFWVTRAIQSGTANISPHALRASRSKHYLSVRLNQCGVHALPRCYIEDVGAPGPERYLARLDAGYSGYGIVRHVETGRFDPQVIRRAVQGDASATMRAVLGEDHARVVVEDWLEGEEYSADVFVNRSQVVVLRLFRKIIVWINGKPVCDSYVAVASDATLYAAIYDWCAALFSVRCISFGQFDFIVSAGRAVAVDFSCRIGGGLNAIKQFSGIPSYVGLALVGCMPHFAPFIVQKNLVAHRGGRLTNIEWSLSGNFRIIVRKQIGDLLSGNISSSSARVAEICFIADNMEEAISMASELEKMVKIDVHD</sequence>
<dbReference type="RefSeq" id="WP_145995976.1">
    <property type="nucleotide sequence ID" value="NZ_AP023326.1"/>
</dbReference>
<evidence type="ECO:0008006" key="3">
    <source>
        <dbReference type="Google" id="ProtNLM"/>
    </source>
</evidence>
<evidence type="ECO:0000313" key="1">
    <source>
        <dbReference type="EMBL" id="BCI68793.1"/>
    </source>
</evidence>
<protein>
    <recommendedName>
        <fullName evidence="3">ATP-grasp domain-containing protein</fullName>
    </recommendedName>
</protein>